<feature type="active site" evidence="6">
    <location>
        <position position="769"/>
    </location>
</feature>
<evidence type="ECO:0000256" key="5">
    <source>
        <dbReference type="ARBA" id="ARBA00048142"/>
    </source>
</evidence>
<dbReference type="GO" id="GO:0003842">
    <property type="term" value="F:L-glutamate gamma-semialdehyde dehydrogenase activity"/>
    <property type="evidence" value="ECO:0007669"/>
    <property type="project" value="UniProtKB-EC"/>
</dbReference>
<name>L1MAS9_9CORY</name>
<dbReference type="Gene3D" id="3.40.605.10">
    <property type="entry name" value="Aldehyde Dehydrogenase, Chain A, domain 1"/>
    <property type="match status" value="1"/>
</dbReference>
<gene>
    <name evidence="12" type="ORF">HMPREF9997_02473</name>
</gene>
<comment type="caution">
    <text evidence="12">The sequence shown here is derived from an EMBL/GenBank/DDBJ whole genome shotgun (WGS) entry which is preliminary data.</text>
</comment>
<dbReference type="SUPFAM" id="SSF51730">
    <property type="entry name" value="FAD-linked oxidoreductase"/>
    <property type="match status" value="1"/>
</dbReference>
<dbReference type="EMBL" id="AMEM01000040">
    <property type="protein sequence ID" value="EKX88109.1"/>
    <property type="molecule type" value="Genomic_DNA"/>
</dbReference>
<dbReference type="Pfam" id="PF00171">
    <property type="entry name" value="Aldedh"/>
    <property type="match status" value="1"/>
</dbReference>
<comment type="catalytic activity">
    <reaction evidence="5">
        <text>L-glutamate 5-semialdehyde + NAD(+) + H2O = L-glutamate + NADH + 2 H(+)</text>
        <dbReference type="Rhea" id="RHEA:30235"/>
        <dbReference type="ChEBI" id="CHEBI:15377"/>
        <dbReference type="ChEBI" id="CHEBI:15378"/>
        <dbReference type="ChEBI" id="CHEBI:29985"/>
        <dbReference type="ChEBI" id="CHEBI:57540"/>
        <dbReference type="ChEBI" id="CHEBI:57945"/>
        <dbReference type="ChEBI" id="CHEBI:58066"/>
        <dbReference type="EC" id="1.2.1.88"/>
    </reaction>
</comment>
<evidence type="ECO:0000256" key="1">
    <source>
        <dbReference type="ARBA" id="ARBA00004786"/>
    </source>
</evidence>
<dbReference type="InterPro" id="IPR015590">
    <property type="entry name" value="Aldehyde_DH_dom"/>
</dbReference>
<dbReference type="PIRSF" id="PIRSF000197">
    <property type="entry name" value="Bifunct_PutA"/>
    <property type="match status" value="1"/>
</dbReference>
<protein>
    <recommendedName>
        <fullName evidence="2">L-glutamate gamma-semialdehyde dehydrogenase</fullName>
        <ecNumber evidence="2">1.2.1.88</ecNumber>
    </recommendedName>
</protein>
<dbReference type="STRING" id="1035195.HMPREF9997_02473"/>
<proteinExistence type="inferred from homology"/>
<feature type="domain" description="Proline dehydrogenase" evidence="11">
    <location>
        <begin position="152"/>
        <end position="440"/>
    </location>
</feature>
<dbReference type="InterPro" id="IPR016163">
    <property type="entry name" value="Ald_DH_C"/>
</dbReference>
<evidence type="ECO:0000313" key="13">
    <source>
        <dbReference type="Proteomes" id="UP000010445"/>
    </source>
</evidence>
<accession>L1MAS9</accession>
<evidence type="ECO:0000256" key="7">
    <source>
        <dbReference type="PROSITE-ProRule" id="PRU10007"/>
    </source>
</evidence>
<evidence type="ECO:0000259" key="10">
    <source>
        <dbReference type="Pfam" id="PF00171"/>
    </source>
</evidence>
<dbReference type="GO" id="GO:0009898">
    <property type="term" value="C:cytoplasmic side of plasma membrane"/>
    <property type="evidence" value="ECO:0007669"/>
    <property type="project" value="TreeGrafter"/>
</dbReference>
<comment type="pathway">
    <text evidence="1">Amino-acid degradation; L-proline degradation into L-glutamate; L-glutamate from L-proline: step 2/2.</text>
</comment>
<dbReference type="Pfam" id="PF01619">
    <property type="entry name" value="Pro_dh"/>
    <property type="match status" value="1"/>
</dbReference>
<dbReference type="InterPro" id="IPR025703">
    <property type="entry name" value="Bifunct_PutA"/>
</dbReference>
<dbReference type="PROSITE" id="PS00070">
    <property type="entry name" value="ALDEHYDE_DEHYDR_CYS"/>
    <property type="match status" value="1"/>
</dbReference>
<dbReference type="PATRIC" id="fig|1035195.3.peg.2209"/>
<dbReference type="PANTHER" id="PTHR42862">
    <property type="entry name" value="DELTA-1-PYRROLINE-5-CARBOXYLATE DEHYDROGENASE 1, ISOFORM A-RELATED"/>
    <property type="match status" value="1"/>
</dbReference>
<dbReference type="PANTHER" id="PTHR42862:SF1">
    <property type="entry name" value="DELTA-1-PYRROLINE-5-CARBOXYLATE DEHYDROGENASE 2, ISOFORM A-RELATED"/>
    <property type="match status" value="1"/>
</dbReference>
<feature type="region of interest" description="Disordered" evidence="9">
    <location>
        <begin position="477"/>
        <end position="510"/>
    </location>
</feature>
<dbReference type="InterPro" id="IPR029041">
    <property type="entry name" value="FAD-linked_oxidoreductase-like"/>
</dbReference>
<dbReference type="InterPro" id="IPR029510">
    <property type="entry name" value="Ald_DH_CS_GLU"/>
</dbReference>
<dbReference type="Proteomes" id="UP000010445">
    <property type="component" value="Unassembled WGS sequence"/>
</dbReference>
<sequence>MKVSTPVSDARTPLPNSSDVDNIVDAAVQRAQQWLAATTSGQSRSEAKSTEQLAALVREPQGVEFTMGFVDRVARPEDNEVAARELRSLANPFGANSIPDFVGLVDRGLVSAGALMARKLPNVVMPLARKRLRQMVGHLVLDAEGKALNNLLDKSKEEGFQLNLNLLGEAVLGETEAKNRLQRTIELLKNPRVTYVSIKASSVCAQLNPWDIEGNTERLKERLRPLYRQALQRSPHPFINMDMEEYKDLHLTIKLFTELLSEEEFLNLEAGIVLQAYLPDTFEALRTLATFAKERREKGGAQIKIRLVKGANLSMERVEAEIHDWEQAPYLTKEEVDANYIRLLDYILQPEHADNVRIGVASHNLYTVALAHELAVARGVEKQLDVEMLQGMAPSQARAVRDVVGGLILYTPVVHAEDFDVAVSYLVRRLEENGAKQNFLYALFAPDVVGTEGATPLQNQEQRFRESVRHRWNAFAGPRRTQDRTKEEAAKLGSRSGSAPGHFRGEPDTDPALPANRAWALAALATDPGPVESDVVTDPAIIDAAVQRALANADDWAAQTGAERAEYLYHAADALANNRSRLLSVMTHESGKTVGEADPEISEAIDFAHYYAESARALDGLNTTVFTPYKVVVVTPPWNFPLAIPMGGVFAALAAGASVIIKPAPQVVRCTEVAIEILREAGITEDMVQLVNADEAAAGKRLISHPDVDSVILTGASDTARLFRSWKPQLTLNAETSGKNAIIVTPSADPDLAVADVYRSAFGHAGQKCSAASLVILVGSVGSSKRFLTQLTDAVESLHVGPGVDISTTMNGVIEAPNDKLLRGLTQLDPGETWLVKPRKLNDEGTLWSPGLRDGVRPGSWYHTHECFGPVLGIMRADTLDDAIRLQNSTGYGLTGGLHSLDEKEIAYWRNRVEVGNAYINRGITGAIVERQSFGGWKNSSIGSGAKAGGPNYVGQQGTWTDGDLSVRPNISVNPTVARLLRDLESRFGAALTDDDRTWLWRAAELDAVAWRDEFGVEHDRTALIAESNVFRYRPLIEPLNVRVGDNYALRDLLRLVLASRLTGTKIVISANELDAQLTELGALGARIRQVSDKAFANEIAHKPSCRVRTLGEVDLALYEAAVESSSVILDQDVLADGRRELLPFLLEQAVSTTNHRFGYIKGRSH</sequence>
<evidence type="ECO:0000256" key="4">
    <source>
        <dbReference type="ARBA" id="ARBA00023027"/>
    </source>
</evidence>
<evidence type="ECO:0000256" key="2">
    <source>
        <dbReference type="ARBA" id="ARBA00012884"/>
    </source>
</evidence>
<reference evidence="12 13" key="1">
    <citation type="submission" date="2012-05" db="EMBL/GenBank/DDBJ databases">
        <authorList>
            <person name="Weinstock G."/>
            <person name="Sodergren E."/>
            <person name="Lobos E.A."/>
            <person name="Fulton L."/>
            <person name="Fulton R."/>
            <person name="Courtney L."/>
            <person name="Fronick C."/>
            <person name="O'Laughlin M."/>
            <person name="Godfrey J."/>
            <person name="Wilson R.M."/>
            <person name="Miner T."/>
            <person name="Farmer C."/>
            <person name="Delehaunty K."/>
            <person name="Cordes M."/>
            <person name="Minx P."/>
            <person name="Tomlinson C."/>
            <person name="Chen J."/>
            <person name="Wollam A."/>
            <person name="Pepin K.H."/>
            <person name="Bhonagiri V."/>
            <person name="Zhang X."/>
            <person name="Suruliraj S."/>
            <person name="Warren W."/>
            <person name="Mitreva M."/>
            <person name="Mardis E.R."/>
            <person name="Wilson R.K."/>
        </authorList>
    </citation>
    <scope>NUCLEOTIDE SEQUENCE [LARGE SCALE GENOMIC DNA]</scope>
    <source>
        <strain evidence="12 13">F0235</strain>
    </source>
</reference>
<dbReference type="eggNOG" id="COG1012">
    <property type="taxonomic scope" value="Bacteria"/>
</dbReference>
<dbReference type="PROSITE" id="PS00687">
    <property type="entry name" value="ALDEHYDE_DEHYDR_GLU"/>
    <property type="match status" value="1"/>
</dbReference>
<comment type="similarity">
    <text evidence="8">Belongs to the aldehyde dehydrogenase family.</text>
</comment>
<dbReference type="InterPro" id="IPR016162">
    <property type="entry name" value="Ald_DH_N"/>
</dbReference>
<dbReference type="GO" id="GO:0003700">
    <property type="term" value="F:DNA-binding transcription factor activity"/>
    <property type="evidence" value="ECO:0007669"/>
    <property type="project" value="InterPro"/>
</dbReference>
<dbReference type="EC" id="1.2.1.88" evidence="2"/>
<dbReference type="GO" id="GO:0004657">
    <property type="term" value="F:proline dehydrogenase activity"/>
    <property type="evidence" value="ECO:0007669"/>
    <property type="project" value="InterPro"/>
</dbReference>
<dbReference type="GO" id="GO:0010133">
    <property type="term" value="P:L-proline catabolic process to L-glutamate"/>
    <property type="evidence" value="ECO:0007669"/>
    <property type="project" value="InterPro"/>
</dbReference>
<dbReference type="InterPro" id="IPR016160">
    <property type="entry name" value="Ald_DH_CS_CYS"/>
</dbReference>
<evidence type="ECO:0000313" key="12">
    <source>
        <dbReference type="EMBL" id="EKX88109.1"/>
    </source>
</evidence>
<feature type="domain" description="Aldehyde dehydrogenase" evidence="10">
    <location>
        <begin position="540"/>
        <end position="947"/>
    </location>
</feature>
<dbReference type="AlphaFoldDB" id="L1MAS9"/>
<evidence type="ECO:0000256" key="8">
    <source>
        <dbReference type="RuleBase" id="RU003345"/>
    </source>
</evidence>
<dbReference type="InterPro" id="IPR002872">
    <property type="entry name" value="Proline_DH_dom"/>
</dbReference>
<keyword evidence="13" id="KW-1185">Reference proteome</keyword>
<dbReference type="InterPro" id="IPR050485">
    <property type="entry name" value="Proline_metab_enzyme"/>
</dbReference>
<dbReference type="Gene3D" id="3.40.309.10">
    <property type="entry name" value="Aldehyde Dehydrogenase, Chain A, domain 2"/>
    <property type="match status" value="1"/>
</dbReference>
<organism evidence="12 13">
    <name type="scientific">Corynebacterium durum F0235</name>
    <dbReference type="NCBI Taxonomy" id="1035195"/>
    <lineage>
        <taxon>Bacteria</taxon>
        <taxon>Bacillati</taxon>
        <taxon>Actinomycetota</taxon>
        <taxon>Actinomycetes</taxon>
        <taxon>Mycobacteriales</taxon>
        <taxon>Corynebacteriaceae</taxon>
        <taxon>Corynebacterium</taxon>
    </lineage>
</organism>
<evidence type="ECO:0000256" key="6">
    <source>
        <dbReference type="PIRSR" id="PIRSR000197-1"/>
    </source>
</evidence>
<dbReference type="RefSeq" id="WP_006062277.1">
    <property type="nucleotide sequence ID" value="NZ_KB290824.1"/>
</dbReference>
<feature type="compositionally biased region" description="Basic and acidic residues" evidence="9">
    <location>
        <begin position="480"/>
        <end position="490"/>
    </location>
</feature>
<dbReference type="InterPro" id="IPR016161">
    <property type="entry name" value="Ald_DH/histidinol_DH"/>
</dbReference>
<feature type="active site" evidence="6 7">
    <location>
        <position position="735"/>
    </location>
</feature>
<evidence type="ECO:0000256" key="9">
    <source>
        <dbReference type="SAM" id="MobiDB-lite"/>
    </source>
</evidence>
<evidence type="ECO:0000259" key="11">
    <source>
        <dbReference type="Pfam" id="PF01619"/>
    </source>
</evidence>
<keyword evidence="3 8" id="KW-0560">Oxidoreductase</keyword>
<dbReference type="eggNOG" id="COG0506">
    <property type="taxonomic scope" value="Bacteria"/>
</dbReference>
<dbReference type="HOGENOM" id="CLU_005682_2_0_11"/>
<evidence type="ECO:0000256" key="3">
    <source>
        <dbReference type="ARBA" id="ARBA00023002"/>
    </source>
</evidence>
<dbReference type="Gene3D" id="3.20.20.220">
    <property type="match status" value="1"/>
</dbReference>
<dbReference type="SUPFAM" id="SSF53720">
    <property type="entry name" value="ALDH-like"/>
    <property type="match status" value="1"/>
</dbReference>
<keyword evidence="4" id="KW-0520">NAD</keyword>